<protein>
    <submittedName>
        <fullName evidence="3">Lipase/esterase</fullName>
    </submittedName>
</protein>
<keyword evidence="1" id="KW-0378">Hydrolase</keyword>
<dbReference type="RefSeq" id="WP_054639535.1">
    <property type="nucleotide sequence ID" value="NZ_BBAL01000007.1"/>
</dbReference>
<evidence type="ECO:0000256" key="1">
    <source>
        <dbReference type="ARBA" id="ARBA00022801"/>
    </source>
</evidence>
<dbReference type="Proteomes" id="UP000218181">
    <property type="component" value="Unassembled WGS sequence"/>
</dbReference>
<dbReference type="AlphaFoldDB" id="A0A2A5RM42"/>
<name>A0A2A5RM42_9LACT</name>
<dbReference type="PANTHER" id="PTHR48081">
    <property type="entry name" value="AB HYDROLASE SUPERFAMILY PROTEIN C4A8.06C"/>
    <property type="match status" value="1"/>
</dbReference>
<evidence type="ECO:0000313" key="3">
    <source>
        <dbReference type="EMBL" id="PCS00391.1"/>
    </source>
</evidence>
<comment type="caution">
    <text evidence="3">The sequence shown here is derived from an EMBL/GenBank/DDBJ whole genome shotgun (WGS) entry which is preliminary data.</text>
</comment>
<dbReference type="InterPro" id="IPR049492">
    <property type="entry name" value="BD-FAE-like_dom"/>
</dbReference>
<dbReference type="Gene3D" id="3.40.50.1820">
    <property type="entry name" value="alpha/beta hydrolase"/>
    <property type="match status" value="1"/>
</dbReference>
<dbReference type="Pfam" id="PF20434">
    <property type="entry name" value="BD-FAE"/>
    <property type="match status" value="1"/>
</dbReference>
<proteinExistence type="predicted"/>
<dbReference type="OrthoDB" id="9794725at2"/>
<feature type="domain" description="BD-FAE-like" evidence="2">
    <location>
        <begin position="25"/>
        <end position="119"/>
    </location>
</feature>
<dbReference type="InterPro" id="IPR050300">
    <property type="entry name" value="GDXG_lipolytic_enzyme"/>
</dbReference>
<dbReference type="PANTHER" id="PTHR48081:SF6">
    <property type="entry name" value="PEPTIDASE S9 PROLYL OLIGOPEPTIDASE CATALYTIC DOMAIN-CONTAINING PROTEIN"/>
    <property type="match status" value="1"/>
</dbReference>
<evidence type="ECO:0000313" key="4">
    <source>
        <dbReference type="Proteomes" id="UP000218181"/>
    </source>
</evidence>
<keyword evidence="4" id="KW-1185">Reference proteome</keyword>
<evidence type="ECO:0000259" key="2">
    <source>
        <dbReference type="Pfam" id="PF20434"/>
    </source>
</evidence>
<dbReference type="STRING" id="1291764.GCA_001311235_01969"/>
<reference evidence="3 4" key="1">
    <citation type="submission" date="2014-12" db="EMBL/GenBank/DDBJ databases">
        <title>Draft genome sequences of 10 type strains of Lactococcus.</title>
        <authorList>
            <person name="Sun Z."/>
            <person name="Zhong Z."/>
            <person name="Liu W."/>
            <person name="Zhang W."/>
            <person name="Zhang H."/>
        </authorList>
    </citation>
    <scope>NUCLEOTIDE SEQUENCE [LARGE SCALE GENOMIC DNA]</scope>
    <source>
        <strain evidence="3 4">JCM 16395</strain>
    </source>
</reference>
<dbReference type="GO" id="GO:0016787">
    <property type="term" value="F:hydrolase activity"/>
    <property type="evidence" value="ECO:0007669"/>
    <property type="project" value="UniProtKB-KW"/>
</dbReference>
<dbReference type="InterPro" id="IPR029058">
    <property type="entry name" value="AB_hydrolase_fold"/>
</dbReference>
<organism evidence="3 4">
    <name type="scientific">Lactococcus fujiensis JCM 16395</name>
    <dbReference type="NCBI Taxonomy" id="1291764"/>
    <lineage>
        <taxon>Bacteria</taxon>
        <taxon>Bacillati</taxon>
        <taxon>Bacillota</taxon>
        <taxon>Bacilli</taxon>
        <taxon>Lactobacillales</taxon>
        <taxon>Streptococcaceae</taxon>
        <taxon>Lactococcus</taxon>
    </lineage>
</organism>
<gene>
    <name evidence="3" type="ORF">RT41_GL001278</name>
</gene>
<accession>A0A2A5RM42</accession>
<dbReference type="SUPFAM" id="SSF53474">
    <property type="entry name" value="alpha/beta-Hydrolases"/>
    <property type="match status" value="1"/>
</dbReference>
<dbReference type="EMBL" id="JXJU01000004">
    <property type="protein sequence ID" value="PCS00391.1"/>
    <property type="molecule type" value="Genomic_DNA"/>
</dbReference>
<sequence length="253" mass="28931">MQIENITINSTAELTFYNRKNPRLDHRSQPAVIICPGGGYKVIAEREAEPLALAFSSQGFQVFILNYTVMSKGTTENFLNQDIEELHEGLELIRENKTKWEIDEDNIFLLGCSAGGHVVSRYCNFNLAKKPKGVLLCYPVTSLSFGWPKDFHHFNFEIEDLESYNACEMVNPDTPPTFIWHTINDKTVPVYNTLKYCERLSKYNVSVEAHIFDDGPHGLSLATRASSPNDSLLNDDVSRWFNFALQWINRKLD</sequence>